<evidence type="ECO:0000256" key="3">
    <source>
        <dbReference type="ARBA" id="ARBA00022729"/>
    </source>
</evidence>
<dbReference type="GO" id="GO:0007155">
    <property type="term" value="P:cell adhesion"/>
    <property type="evidence" value="ECO:0007669"/>
    <property type="project" value="InterPro"/>
</dbReference>
<feature type="chain" id="PRO_5002787861" evidence="5">
    <location>
        <begin position="22"/>
        <end position="300"/>
    </location>
</feature>
<evidence type="ECO:0000313" key="6">
    <source>
        <dbReference type="EMBL" id="ACD91340.1"/>
    </source>
</evidence>
<evidence type="ECO:0000256" key="2">
    <source>
        <dbReference type="ARBA" id="ARBA00022448"/>
    </source>
</evidence>
<proteinExistence type="inferred from homology"/>
<dbReference type="STRING" id="290315.Clim_2317"/>
<dbReference type="InterPro" id="IPR006127">
    <property type="entry name" value="ZnuA-like"/>
</dbReference>
<dbReference type="AlphaFoldDB" id="B3EHH8"/>
<dbReference type="HOGENOM" id="CLU_016838_1_0_10"/>
<organism evidence="6 7">
    <name type="scientific">Chlorobium limicola (strain DSM 245 / NBRC 103803 / 6330)</name>
    <dbReference type="NCBI Taxonomy" id="290315"/>
    <lineage>
        <taxon>Bacteria</taxon>
        <taxon>Pseudomonadati</taxon>
        <taxon>Chlorobiota</taxon>
        <taxon>Chlorobiia</taxon>
        <taxon>Chlorobiales</taxon>
        <taxon>Chlorobiaceae</taxon>
        <taxon>Chlorobium/Pelodictyon group</taxon>
        <taxon>Chlorobium</taxon>
    </lineage>
</organism>
<gene>
    <name evidence="6" type="ordered locus">Clim_2317</name>
</gene>
<dbReference type="PANTHER" id="PTHR42953">
    <property type="entry name" value="HIGH-AFFINITY ZINC UPTAKE SYSTEM PROTEIN ZNUA-RELATED"/>
    <property type="match status" value="1"/>
</dbReference>
<dbReference type="GO" id="GO:0030001">
    <property type="term" value="P:metal ion transport"/>
    <property type="evidence" value="ECO:0007669"/>
    <property type="project" value="InterPro"/>
</dbReference>
<dbReference type="GO" id="GO:0046872">
    <property type="term" value="F:metal ion binding"/>
    <property type="evidence" value="ECO:0007669"/>
    <property type="project" value="InterPro"/>
</dbReference>
<dbReference type="eggNOG" id="COG0803">
    <property type="taxonomic scope" value="Bacteria"/>
</dbReference>
<evidence type="ECO:0000256" key="5">
    <source>
        <dbReference type="SAM" id="SignalP"/>
    </source>
</evidence>
<dbReference type="Gene3D" id="3.40.50.1980">
    <property type="entry name" value="Nitrogenase molybdenum iron protein domain"/>
    <property type="match status" value="2"/>
</dbReference>
<dbReference type="PRINTS" id="PR00690">
    <property type="entry name" value="ADHESNFAMILY"/>
</dbReference>
<comment type="similarity">
    <text evidence="1 4">Belongs to the bacterial solute-binding protein 9 family.</text>
</comment>
<sequence precursor="true">MMNNRTATLFSFLLLFLLHCACTPSQEKGKLQVVTSITPLAYFAERIGGEAVSVSVMVPPGGNPHSYEPTPKQMAALGDASLFVKAGSGVEFELDWMPRFLSLNPGMRVCDASEGVRLMSMPHNGAAHELHEQEAHHHEGSDPHYWMSPLNGVIMANTIRNALVLADPSHKAAYEANTVKLVAELEQLHHEIEGRLAPVKNRRFLVFHPAWGYYAAAYGLEQIAAEEEGKTLTPRQLGQVIEKARSNGIRVIFVSPQFSTLQAEAIARDIGGVVGTVDPLSRDYQQNLRNATGALIEAMQ</sequence>
<evidence type="ECO:0000256" key="1">
    <source>
        <dbReference type="ARBA" id="ARBA00011028"/>
    </source>
</evidence>
<keyword evidence="3 5" id="KW-0732">Signal</keyword>
<dbReference type="InterPro" id="IPR050492">
    <property type="entry name" value="Bact_metal-bind_prot9"/>
</dbReference>
<keyword evidence="2 4" id="KW-0813">Transport</keyword>
<evidence type="ECO:0000313" key="7">
    <source>
        <dbReference type="Proteomes" id="UP000008841"/>
    </source>
</evidence>
<evidence type="ECO:0000256" key="4">
    <source>
        <dbReference type="RuleBase" id="RU003512"/>
    </source>
</evidence>
<dbReference type="Pfam" id="PF01297">
    <property type="entry name" value="ZnuA"/>
    <property type="match status" value="1"/>
</dbReference>
<feature type="signal peptide" evidence="5">
    <location>
        <begin position="1"/>
        <end position="21"/>
    </location>
</feature>
<dbReference type="SUPFAM" id="SSF53807">
    <property type="entry name" value="Helical backbone' metal receptor"/>
    <property type="match status" value="1"/>
</dbReference>
<dbReference type="EMBL" id="CP001097">
    <property type="protein sequence ID" value="ACD91340.1"/>
    <property type="molecule type" value="Genomic_DNA"/>
</dbReference>
<dbReference type="PANTHER" id="PTHR42953:SF3">
    <property type="entry name" value="HIGH-AFFINITY ZINC UPTAKE SYSTEM PROTEIN ZNUA"/>
    <property type="match status" value="1"/>
</dbReference>
<dbReference type="Proteomes" id="UP000008841">
    <property type="component" value="Chromosome"/>
</dbReference>
<protein>
    <submittedName>
        <fullName evidence="6">Periplasmic solute binding protein</fullName>
    </submittedName>
</protein>
<reference evidence="6 7" key="1">
    <citation type="submission" date="2008-05" db="EMBL/GenBank/DDBJ databases">
        <title>Complete sequence of Chlorobium limicola DSM 245.</title>
        <authorList>
            <consortium name="US DOE Joint Genome Institute"/>
            <person name="Lucas S."/>
            <person name="Copeland A."/>
            <person name="Lapidus A."/>
            <person name="Glavina del Rio T."/>
            <person name="Dalin E."/>
            <person name="Tice H."/>
            <person name="Bruce D."/>
            <person name="Goodwin L."/>
            <person name="Pitluck S."/>
            <person name="Schmutz J."/>
            <person name="Larimer F."/>
            <person name="Land M."/>
            <person name="Hauser L."/>
            <person name="Kyrpides N."/>
            <person name="Ovchinnikova G."/>
            <person name="Zhao F."/>
            <person name="Li T."/>
            <person name="Liu Z."/>
            <person name="Overmann J."/>
            <person name="Bryant D.A."/>
            <person name="Richardson P."/>
        </authorList>
    </citation>
    <scope>NUCLEOTIDE SEQUENCE [LARGE SCALE GENOMIC DNA]</scope>
    <source>
        <strain evidence="7">DSM 245 / NBRC 103803 / 6330</strain>
    </source>
</reference>
<accession>B3EHH8</accession>
<dbReference type="PRINTS" id="PR00691">
    <property type="entry name" value="ADHESINB"/>
</dbReference>
<dbReference type="RefSeq" id="WP_012467205.1">
    <property type="nucleotide sequence ID" value="NC_010803.1"/>
</dbReference>
<dbReference type="InterPro" id="IPR006129">
    <property type="entry name" value="AdhesinB"/>
</dbReference>
<dbReference type="InterPro" id="IPR006128">
    <property type="entry name" value="Lipoprotein_PsaA-like"/>
</dbReference>
<dbReference type="KEGG" id="cli:Clim_2317"/>
<name>B3EHH8_CHLL2</name>